<keyword evidence="6" id="KW-0732">Signal</keyword>
<keyword evidence="9" id="KW-1185">Reference proteome</keyword>
<evidence type="ECO:0000256" key="1">
    <source>
        <dbReference type="ARBA" id="ARBA00010083"/>
    </source>
</evidence>
<dbReference type="GeneID" id="105939147"/>
<evidence type="ECO:0000256" key="6">
    <source>
        <dbReference type="SAM" id="SignalP"/>
    </source>
</evidence>
<dbReference type="AlphaFoldDB" id="A0A3Q2NZQ6"/>
<accession>A0A3Q2NZQ6</accession>
<organism evidence="8 9">
    <name type="scientific">Fundulus heteroclitus</name>
    <name type="common">Killifish</name>
    <name type="synonym">Mummichog</name>
    <dbReference type="NCBI Taxonomy" id="8078"/>
    <lineage>
        <taxon>Eukaryota</taxon>
        <taxon>Metazoa</taxon>
        <taxon>Chordata</taxon>
        <taxon>Craniata</taxon>
        <taxon>Vertebrata</taxon>
        <taxon>Euteleostomi</taxon>
        <taxon>Actinopterygii</taxon>
        <taxon>Neopterygii</taxon>
        <taxon>Teleostei</taxon>
        <taxon>Neoteleostei</taxon>
        <taxon>Acanthomorphata</taxon>
        <taxon>Ovalentaria</taxon>
        <taxon>Atherinomorphae</taxon>
        <taxon>Cyprinodontiformes</taxon>
        <taxon>Fundulidae</taxon>
        <taxon>Fundulus</taxon>
    </lineage>
</organism>
<evidence type="ECO:0000256" key="5">
    <source>
        <dbReference type="SAM" id="MobiDB-lite"/>
    </source>
</evidence>
<dbReference type="InterPro" id="IPR046350">
    <property type="entry name" value="Cystatin_sf"/>
</dbReference>
<feature type="domain" description="Cystatin LXN-type" evidence="7">
    <location>
        <begin position="100"/>
        <end position="203"/>
    </location>
</feature>
<evidence type="ECO:0000256" key="2">
    <source>
        <dbReference type="ARBA" id="ARBA00022690"/>
    </source>
</evidence>
<protein>
    <submittedName>
        <fullName evidence="8">Latexin</fullName>
    </submittedName>
</protein>
<dbReference type="InterPro" id="IPR049897">
    <property type="entry name" value="CYSTATIN_LXN"/>
</dbReference>
<feature type="region of interest" description="Disordered" evidence="5">
    <location>
        <begin position="30"/>
        <end position="85"/>
    </location>
</feature>
<name>A0A3Q2NZQ6_FUNHE</name>
<evidence type="ECO:0000313" key="9">
    <source>
        <dbReference type="Proteomes" id="UP000265000"/>
    </source>
</evidence>
<dbReference type="InterPro" id="IPR009684">
    <property type="entry name" value="Latexin"/>
</dbReference>
<proteinExistence type="inferred from homology"/>
<feature type="signal peptide" evidence="6">
    <location>
        <begin position="1"/>
        <end position="18"/>
    </location>
</feature>
<feature type="chain" id="PRO_5018750099" evidence="6">
    <location>
        <begin position="19"/>
        <end position="329"/>
    </location>
</feature>
<evidence type="ECO:0000259" key="7">
    <source>
        <dbReference type="PROSITE" id="PS52033"/>
    </source>
</evidence>
<evidence type="ECO:0000256" key="4">
    <source>
        <dbReference type="PROSITE-ProRule" id="PRU01377"/>
    </source>
</evidence>
<dbReference type="GO" id="GO:0005615">
    <property type="term" value="C:extracellular space"/>
    <property type="evidence" value="ECO:0007669"/>
    <property type="project" value="TreeGrafter"/>
</dbReference>
<evidence type="ECO:0000313" key="8">
    <source>
        <dbReference type="Ensembl" id="ENSFHEP00000005101.1"/>
    </source>
</evidence>
<evidence type="ECO:0000256" key="3">
    <source>
        <dbReference type="ARBA" id="ARBA00022737"/>
    </source>
</evidence>
<dbReference type="PANTHER" id="PTHR28591:SF1">
    <property type="entry name" value="LATEXIN"/>
    <property type="match status" value="1"/>
</dbReference>
<reference evidence="8" key="1">
    <citation type="submission" date="2025-08" db="UniProtKB">
        <authorList>
            <consortium name="Ensembl"/>
        </authorList>
    </citation>
    <scope>IDENTIFICATION</scope>
</reference>
<dbReference type="GO" id="GO:0008191">
    <property type="term" value="F:metalloendopeptidase inhibitor activity"/>
    <property type="evidence" value="ECO:0007669"/>
    <property type="project" value="UniProtKB-UniRule"/>
</dbReference>
<keyword evidence="3" id="KW-0677">Repeat</keyword>
<dbReference type="PROSITE" id="PS52033">
    <property type="entry name" value="CYSTATIN_LXN"/>
    <property type="match status" value="2"/>
</dbReference>
<dbReference type="GeneTree" id="ENSGT00530000063813"/>
<feature type="domain" description="Cystatin LXN-type" evidence="7">
    <location>
        <begin position="219"/>
        <end position="324"/>
    </location>
</feature>
<reference evidence="8" key="2">
    <citation type="submission" date="2025-09" db="UniProtKB">
        <authorList>
            <consortium name="Ensembl"/>
        </authorList>
    </citation>
    <scope>IDENTIFICATION</scope>
</reference>
<dbReference type="OrthoDB" id="8898327at2759"/>
<feature type="compositionally biased region" description="Polar residues" evidence="5">
    <location>
        <begin position="62"/>
        <end position="79"/>
    </location>
</feature>
<dbReference type="Gene3D" id="3.10.450.10">
    <property type="match status" value="2"/>
</dbReference>
<dbReference type="PANTHER" id="PTHR28591">
    <property type="entry name" value="LATEXIN"/>
    <property type="match status" value="1"/>
</dbReference>
<dbReference type="SUPFAM" id="SSF54403">
    <property type="entry name" value="Cystatin/monellin"/>
    <property type="match status" value="2"/>
</dbReference>
<dbReference type="Pfam" id="PF06907">
    <property type="entry name" value="LXN"/>
    <property type="match status" value="1"/>
</dbReference>
<dbReference type="Ensembl" id="ENSFHET00000007732.1">
    <property type="protein sequence ID" value="ENSFHEP00000005101.1"/>
    <property type="gene ID" value="ENSFHEG00000006032.1"/>
</dbReference>
<keyword evidence="2 4" id="KW-0646">Protease inhibitor</keyword>
<dbReference type="STRING" id="8078.ENSFHEP00000005101"/>
<dbReference type="FunFam" id="3.10.450.10:FF:000007">
    <property type="entry name" value="latexin"/>
    <property type="match status" value="1"/>
</dbReference>
<dbReference type="CTD" id="56925"/>
<dbReference type="Proteomes" id="UP000265000">
    <property type="component" value="Unplaced"/>
</dbReference>
<comment type="similarity">
    <text evidence="1 4">Belongs to the protease inhibitor I47 (latexin) family.</text>
</comment>
<sequence length="329" mass="36560">MGLRGVIVLVGLMGTTWSFNATTIRPEAVSTDTFARPETTEETTEQGRNNPGLMNEDRTVHVTASTDTSGGVDSQTTEATVGCSKKGAVAEEEAVEDVMATGELNPSHYPAQRAAKVVQHYLNTRYGSPYKLFGLKQVQSGNAEDVADSGRKYQLDISVHEIISDTKENCSAEVFFPRGVKQLSPQVQVSSCEELLKIDANSEEEALYQQYKTNKTLRTEKRLPDSYGHIDPEMTPFWHLGIVASSFIMLNESTENTLYNVAQVANITQLTTENDQLKFDCHVLLHDMVSQEIPQWKMLFTWSPAGGVKVLHTEQLPHVHDCEKHPKTN</sequence>